<gene>
    <name evidence="8" type="ORF">B9T62_03185</name>
</gene>
<dbReference type="SUPFAM" id="SSF103481">
    <property type="entry name" value="Multidrug resistance efflux transporter EmrE"/>
    <property type="match status" value="1"/>
</dbReference>
<comment type="similarity">
    <text evidence="6">Belongs to the drug/metabolite transporter (DMT) superfamily. Small multidrug resistance (SMR) (TC 2.A.7.1) family.</text>
</comment>
<keyword evidence="9" id="KW-1185">Reference proteome</keyword>
<evidence type="ECO:0000256" key="3">
    <source>
        <dbReference type="ARBA" id="ARBA00022692"/>
    </source>
</evidence>
<feature type="transmembrane region" description="Helical" evidence="7">
    <location>
        <begin position="7"/>
        <end position="24"/>
    </location>
</feature>
<evidence type="ECO:0000313" key="9">
    <source>
        <dbReference type="Proteomes" id="UP000249890"/>
    </source>
</evidence>
<feature type="transmembrane region" description="Helical" evidence="7">
    <location>
        <begin position="30"/>
        <end position="48"/>
    </location>
</feature>
<evidence type="ECO:0000256" key="2">
    <source>
        <dbReference type="ARBA" id="ARBA00022475"/>
    </source>
</evidence>
<evidence type="ECO:0000256" key="1">
    <source>
        <dbReference type="ARBA" id="ARBA00004651"/>
    </source>
</evidence>
<dbReference type="InterPro" id="IPR037185">
    <property type="entry name" value="EmrE-like"/>
</dbReference>
<protein>
    <submittedName>
        <fullName evidence="8">QacE family quaternary ammonium compound efflux SMR transporter</fullName>
    </submittedName>
</protein>
<evidence type="ECO:0000256" key="5">
    <source>
        <dbReference type="ARBA" id="ARBA00023136"/>
    </source>
</evidence>
<evidence type="ECO:0000313" key="8">
    <source>
        <dbReference type="EMBL" id="ASA19893.1"/>
    </source>
</evidence>
<accession>A0A2Z2KAQ1</accession>
<dbReference type="KEGG" id="pdh:B9T62_03185"/>
<dbReference type="InterPro" id="IPR045324">
    <property type="entry name" value="Small_multidrug_res"/>
</dbReference>
<dbReference type="PANTHER" id="PTHR30561">
    <property type="entry name" value="SMR FAMILY PROTON-DEPENDENT DRUG EFFLUX TRANSPORTER SUGE"/>
    <property type="match status" value="1"/>
</dbReference>
<evidence type="ECO:0000256" key="7">
    <source>
        <dbReference type="SAM" id="Phobius"/>
    </source>
</evidence>
<evidence type="ECO:0000256" key="4">
    <source>
        <dbReference type="ARBA" id="ARBA00022989"/>
    </source>
</evidence>
<name>A0A2Z2KAQ1_9BACL</name>
<keyword evidence="3 6" id="KW-0812">Transmembrane</keyword>
<dbReference type="InterPro" id="IPR000390">
    <property type="entry name" value="Small_drug/metabolite_transptr"/>
</dbReference>
<dbReference type="Gene3D" id="1.10.3730.20">
    <property type="match status" value="1"/>
</dbReference>
<keyword evidence="4 7" id="KW-1133">Transmembrane helix</keyword>
<dbReference type="AlphaFoldDB" id="A0A2Z2KAQ1"/>
<dbReference type="EMBL" id="CP021780">
    <property type="protein sequence ID" value="ASA19893.1"/>
    <property type="molecule type" value="Genomic_DNA"/>
</dbReference>
<feature type="transmembrane region" description="Helical" evidence="7">
    <location>
        <begin position="60"/>
        <end position="79"/>
    </location>
</feature>
<dbReference type="RefSeq" id="WP_087913916.1">
    <property type="nucleotide sequence ID" value="NZ_CP021780.1"/>
</dbReference>
<dbReference type="Pfam" id="PF00893">
    <property type="entry name" value="Multi_Drug_Res"/>
    <property type="match status" value="1"/>
</dbReference>
<evidence type="ECO:0000256" key="6">
    <source>
        <dbReference type="RuleBase" id="RU003942"/>
    </source>
</evidence>
<dbReference type="Proteomes" id="UP000249890">
    <property type="component" value="Chromosome"/>
</dbReference>
<keyword evidence="2" id="KW-1003">Cell membrane</keyword>
<comment type="subcellular location">
    <subcellularLocation>
        <location evidence="1 6">Cell membrane</location>
        <topology evidence="1 6">Multi-pass membrane protein</topology>
    </subcellularLocation>
</comment>
<dbReference type="GO" id="GO:0005886">
    <property type="term" value="C:plasma membrane"/>
    <property type="evidence" value="ECO:0007669"/>
    <property type="project" value="UniProtKB-SubCell"/>
</dbReference>
<proteinExistence type="inferred from homology"/>
<organism evidence="8 9">
    <name type="scientific">Paenibacillus donghaensis</name>
    <dbReference type="NCBI Taxonomy" id="414771"/>
    <lineage>
        <taxon>Bacteria</taxon>
        <taxon>Bacillati</taxon>
        <taxon>Bacillota</taxon>
        <taxon>Bacilli</taxon>
        <taxon>Bacillales</taxon>
        <taxon>Paenibacillaceae</taxon>
        <taxon>Paenibacillus</taxon>
    </lineage>
</organism>
<reference evidence="8 9" key="1">
    <citation type="submission" date="2017-06" db="EMBL/GenBank/DDBJ databases">
        <title>Complete genome sequence of Paenibacillus donghaensis KCTC 13049T isolated from East Sea sediment, South Korea.</title>
        <authorList>
            <person name="Jung B.K."/>
            <person name="Hong S.-J."/>
            <person name="Shin J.-H."/>
        </authorList>
    </citation>
    <scope>NUCLEOTIDE SEQUENCE [LARGE SCALE GENOMIC DNA]</scope>
    <source>
        <strain evidence="8 9">KCTC 13049</strain>
    </source>
</reference>
<sequence length="114" mass="12439">MRTNIEWIKVAVAAGFEVLWAMGLKHASTPWEWGITAVAILISFYGLISASAKLPVGTVYSVFVGLGTMGTMFADMLWFGEDFKWIKLVLVGILLVGVMGLKKVTAEPEAKEES</sequence>
<dbReference type="PANTHER" id="PTHR30561:SF7">
    <property type="entry name" value="GUANIDINIUM EFFLUX SYSTEM SUBUNIT GDNC-RELATED"/>
    <property type="match status" value="1"/>
</dbReference>
<feature type="transmembrane region" description="Helical" evidence="7">
    <location>
        <begin position="85"/>
        <end position="101"/>
    </location>
</feature>
<keyword evidence="5 7" id="KW-0472">Membrane</keyword>
<dbReference type="GO" id="GO:0022857">
    <property type="term" value="F:transmembrane transporter activity"/>
    <property type="evidence" value="ECO:0007669"/>
    <property type="project" value="InterPro"/>
</dbReference>